<dbReference type="Proteomes" id="UP000183918">
    <property type="component" value="Unassembled WGS sequence"/>
</dbReference>
<dbReference type="RefSeq" id="WP_074718063.1">
    <property type="nucleotide sequence ID" value="NZ_FNPG01000020.1"/>
</dbReference>
<feature type="domain" description="Phosphatidic acid phosphatase type 2/haloperoxidase" evidence="2">
    <location>
        <begin position="54"/>
        <end position="163"/>
    </location>
</feature>
<gene>
    <name evidence="3" type="ORF">SAMN02910414_01713</name>
</gene>
<feature type="transmembrane region" description="Helical" evidence="1">
    <location>
        <begin position="121"/>
        <end position="139"/>
    </location>
</feature>
<dbReference type="STRING" id="1122142.SAMN02910414_01713"/>
<accession>A0A1H3KFN8</accession>
<dbReference type="OrthoDB" id="9789113at2"/>
<evidence type="ECO:0000256" key="1">
    <source>
        <dbReference type="SAM" id="Phobius"/>
    </source>
</evidence>
<dbReference type="CDD" id="cd01610">
    <property type="entry name" value="PAP2_like"/>
    <property type="match status" value="1"/>
</dbReference>
<dbReference type="Pfam" id="PF01569">
    <property type="entry name" value="PAP2"/>
    <property type="match status" value="1"/>
</dbReference>
<organism evidence="3 4">
    <name type="scientific">Lachnobacterium bovis DSM 14045</name>
    <dbReference type="NCBI Taxonomy" id="1122142"/>
    <lineage>
        <taxon>Bacteria</taxon>
        <taxon>Bacillati</taxon>
        <taxon>Bacillota</taxon>
        <taxon>Clostridia</taxon>
        <taxon>Lachnospirales</taxon>
        <taxon>Lachnospiraceae</taxon>
        <taxon>Lachnobacterium</taxon>
    </lineage>
</organism>
<keyword evidence="1" id="KW-1133">Transmembrane helix</keyword>
<feature type="transmembrane region" description="Helical" evidence="1">
    <location>
        <begin position="52"/>
        <end position="70"/>
    </location>
</feature>
<dbReference type="EMBL" id="FNPG01000020">
    <property type="protein sequence ID" value="SDY50981.1"/>
    <property type="molecule type" value="Genomic_DNA"/>
</dbReference>
<dbReference type="AlphaFoldDB" id="A0A1H3KFN8"/>
<feature type="transmembrane region" description="Helical" evidence="1">
    <location>
        <begin position="25"/>
        <end position="46"/>
    </location>
</feature>
<evidence type="ECO:0000313" key="3">
    <source>
        <dbReference type="EMBL" id="SDY50981.1"/>
    </source>
</evidence>
<keyword evidence="4" id="KW-1185">Reference proteome</keyword>
<keyword evidence="1" id="KW-0812">Transmembrane</keyword>
<sequence length="166" mass="18708">MKRDTYINMIDFFNANSFRAKTIQVVNKLITGIVFVSYPCFLAYLLWKNHQFFLRGILVPLISFSVLTAIRRMINAPRPYEVFEKSSVIKKDTKGKSFPSRHVFSIFMLAITYYALLDIKWIGISIGIFGIVLAVTRVISGVHFTIDVVVGALCGIGAGIVGYFII</sequence>
<dbReference type="Gene3D" id="1.20.144.10">
    <property type="entry name" value="Phosphatidic acid phosphatase type 2/haloperoxidase"/>
    <property type="match status" value="1"/>
</dbReference>
<evidence type="ECO:0000259" key="2">
    <source>
        <dbReference type="SMART" id="SM00014"/>
    </source>
</evidence>
<protein>
    <submittedName>
        <fullName evidence="3">PAP2 superfamily protein</fullName>
    </submittedName>
</protein>
<keyword evidence="1" id="KW-0472">Membrane</keyword>
<name>A0A1H3KFN8_9FIRM</name>
<dbReference type="SUPFAM" id="SSF48317">
    <property type="entry name" value="Acid phosphatase/Vanadium-dependent haloperoxidase"/>
    <property type="match status" value="1"/>
</dbReference>
<dbReference type="PANTHER" id="PTHR14969:SF13">
    <property type="entry name" value="AT30094P"/>
    <property type="match status" value="1"/>
</dbReference>
<evidence type="ECO:0000313" key="4">
    <source>
        <dbReference type="Proteomes" id="UP000183918"/>
    </source>
</evidence>
<dbReference type="InterPro" id="IPR036938">
    <property type="entry name" value="PAP2/HPO_sf"/>
</dbReference>
<reference evidence="3 4" key="1">
    <citation type="submission" date="2016-10" db="EMBL/GenBank/DDBJ databases">
        <authorList>
            <person name="de Groot N.N."/>
        </authorList>
    </citation>
    <scope>NUCLEOTIDE SEQUENCE [LARGE SCALE GENOMIC DNA]</scope>
    <source>
        <strain evidence="3 4">DSM 14045</strain>
    </source>
</reference>
<dbReference type="InterPro" id="IPR000326">
    <property type="entry name" value="PAP2/HPO"/>
</dbReference>
<feature type="transmembrane region" description="Helical" evidence="1">
    <location>
        <begin position="146"/>
        <end position="165"/>
    </location>
</feature>
<dbReference type="PANTHER" id="PTHR14969">
    <property type="entry name" value="SPHINGOSINE-1-PHOSPHATE PHOSPHOHYDROLASE"/>
    <property type="match status" value="1"/>
</dbReference>
<dbReference type="SMART" id="SM00014">
    <property type="entry name" value="acidPPc"/>
    <property type="match status" value="1"/>
</dbReference>
<proteinExistence type="predicted"/>